<dbReference type="InterPro" id="IPR000073">
    <property type="entry name" value="AB_hydrolase_1"/>
</dbReference>
<evidence type="ECO:0000313" key="3">
    <source>
        <dbReference type="Proteomes" id="UP000727456"/>
    </source>
</evidence>
<feature type="domain" description="AB hydrolase-1" evidence="1">
    <location>
        <begin position="36"/>
        <end position="276"/>
    </location>
</feature>
<dbReference type="RefSeq" id="WP_167073709.1">
    <property type="nucleotide sequence ID" value="NZ_JAAOZC010000006.1"/>
</dbReference>
<evidence type="ECO:0000259" key="1">
    <source>
        <dbReference type="Pfam" id="PF00561"/>
    </source>
</evidence>
<keyword evidence="3" id="KW-1185">Reference proteome</keyword>
<name>A0ABX0TUN7_9SPHN</name>
<dbReference type="EMBL" id="JAAOZC010000006">
    <property type="protein sequence ID" value="NIJ08748.1"/>
    <property type="molecule type" value="Genomic_DNA"/>
</dbReference>
<dbReference type="Proteomes" id="UP000727456">
    <property type="component" value="Unassembled WGS sequence"/>
</dbReference>
<dbReference type="PANTHER" id="PTHR43798">
    <property type="entry name" value="MONOACYLGLYCEROL LIPASE"/>
    <property type="match status" value="1"/>
</dbReference>
<dbReference type="EC" id="3.7.1.14" evidence="2"/>
<evidence type="ECO:0000313" key="2">
    <source>
        <dbReference type="EMBL" id="NIJ08748.1"/>
    </source>
</evidence>
<gene>
    <name evidence="2" type="ORF">FHS31_002372</name>
</gene>
<dbReference type="InterPro" id="IPR029058">
    <property type="entry name" value="AB_hydrolase_fold"/>
</dbReference>
<protein>
    <submittedName>
        <fullName evidence="2">2-hydroxy-6-oxonona-2,4-dienedioate hydrolase</fullName>
        <ecNumber evidence="2">3.7.1.14</ecNumber>
    </submittedName>
</protein>
<dbReference type="PRINTS" id="PR00111">
    <property type="entry name" value="ABHYDROLASE"/>
</dbReference>
<dbReference type="Pfam" id="PF00561">
    <property type="entry name" value="Abhydrolase_1"/>
    <property type="match status" value="1"/>
</dbReference>
<reference evidence="2 3" key="1">
    <citation type="submission" date="2020-03" db="EMBL/GenBank/DDBJ databases">
        <title>Genomic Encyclopedia of Type Strains, Phase III (KMG-III): the genomes of soil and plant-associated and newly described type strains.</title>
        <authorList>
            <person name="Whitman W."/>
        </authorList>
    </citation>
    <scope>NUCLEOTIDE SEQUENCE [LARGE SCALE GENOMIC DNA]</scope>
    <source>
        <strain evidence="2 3">CECT 8804</strain>
    </source>
</reference>
<accession>A0ABX0TUN7</accession>
<dbReference type="SUPFAM" id="SSF53474">
    <property type="entry name" value="alpha/beta-Hydrolases"/>
    <property type="match status" value="1"/>
</dbReference>
<dbReference type="InterPro" id="IPR050266">
    <property type="entry name" value="AB_hydrolase_sf"/>
</dbReference>
<proteinExistence type="predicted"/>
<dbReference type="Gene3D" id="3.40.50.1820">
    <property type="entry name" value="alpha/beta hydrolase"/>
    <property type="match status" value="1"/>
</dbReference>
<keyword evidence="2" id="KW-0378">Hydrolase</keyword>
<dbReference type="PANTHER" id="PTHR43798:SF33">
    <property type="entry name" value="HYDROLASE, PUTATIVE (AFU_ORTHOLOGUE AFUA_2G14860)-RELATED"/>
    <property type="match status" value="1"/>
</dbReference>
<organism evidence="2 3">
    <name type="scientific">Sphingomonas vulcanisoli</name>
    <dbReference type="NCBI Taxonomy" id="1658060"/>
    <lineage>
        <taxon>Bacteria</taxon>
        <taxon>Pseudomonadati</taxon>
        <taxon>Pseudomonadota</taxon>
        <taxon>Alphaproteobacteria</taxon>
        <taxon>Sphingomonadales</taxon>
        <taxon>Sphingomonadaceae</taxon>
        <taxon>Sphingomonas</taxon>
    </lineage>
</organism>
<sequence>MSIWTDFADLDVRQSFYDIGGIRTRVIEGGDPDKEALIFLHGTGGHAEAFTRNFRAHMPHFRTMSLDMLGHGYTDAPDIEYTFDKLIDHLKAFVDTLGIDKVSLSGESLGAMIAAHFAIRFPDRTRAIVMNTGMLMDRKEEDLVGIRDLLERTKKVTGEVTKDAVRSRLAWLMLDPDKSVTDELVDVRYNIYRQPFRAEAMRRIMFMSAGGLLDADWRKKYSNEEDLRRIRCPVLVLWSDHNPGLKSHNAKEAMAYIENGKFIVMHDSAHWPQWEETDLFDRIHIDFLKSSE</sequence>
<dbReference type="GO" id="GO:0016787">
    <property type="term" value="F:hydrolase activity"/>
    <property type="evidence" value="ECO:0007669"/>
    <property type="project" value="UniProtKB-KW"/>
</dbReference>
<comment type="caution">
    <text evidence="2">The sequence shown here is derived from an EMBL/GenBank/DDBJ whole genome shotgun (WGS) entry which is preliminary data.</text>
</comment>